<feature type="transmembrane region" description="Helical" evidence="11">
    <location>
        <begin position="124"/>
        <end position="144"/>
    </location>
</feature>
<evidence type="ECO:0000256" key="10">
    <source>
        <dbReference type="ARBA" id="ARBA00023180"/>
    </source>
</evidence>
<dbReference type="InterPro" id="IPR046956">
    <property type="entry name" value="RLP23-like"/>
</dbReference>
<evidence type="ECO:0000313" key="12">
    <source>
        <dbReference type="EMBL" id="KAH7527927.1"/>
    </source>
</evidence>
<dbReference type="PANTHER" id="PTHR48063:SF16">
    <property type="entry name" value="LRR RECEPTOR-LIKE SERINE_THREONINE-PROTEIN KINASE GSO1"/>
    <property type="match status" value="1"/>
</dbReference>
<dbReference type="AlphaFoldDB" id="A0A978VC38"/>
<evidence type="ECO:0000313" key="13">
    <source>
        <dbReference type="Proteomes" id="UP000813462"/>
    </source>
</evidence>
<evidence type="ECO:0008006" key="14">
    <source>
        <dbReference type="Google" id="ProtNLM"/>
    </source>
</evidence>
<keyword evidence="7 11" id="KW-1133">Transmembrane helix</keyword>
<gene>
    <name evidence="12" type="ORF">FEM48_Zijuj05G0018100</name>
</gene>
<dbReference type="EMBL" id="JAEACU010000005">
    <property type="protein sequence ID" value="KAH7527927.1"/>
    <property type="molecule type" value="Genomic_DNA"/>
</dbReference>
<dbReference type="InterPro" id="IPR001611">
    <property type="entry name" value="Leu-rich_rpt"/>
</dbReference>
<dbReference type="Proteomes" id="UP000813462">
    <property type="component" value="Unassembled WGS sequence"/>
</dbReference>
<evidence type="ECO:0000256" key="9">
    <source>
        <dbReference type="ARBA" id="ARBA00023170"/>
    </source>
</evidence>
<keyword evidence="2" id="KW-0597">Phosphoprotein</keyword>
<sequence length="186" mass="20451">MSGLVFLNLSRNHISGHIPESISKLEQLSSLDLSSNKFSGAIPRTLGSLSFLGFLNLSNNNFSGRIPYTDHMSTFDAPSFAGNTGLCGIPVDVKCPSDDDDDDPEKGLTTPKANASGDSFVDKWFCLSIGLGFAAGILVPYLVITMKGSWSVAYFDAVERVFDRILYLWLKYRTGQQRNRGSNQRR</sequence>
<dbReference type="Gene3D" id="3.80.10.10">
    <property type="entry name" value="Ribonuclease Inhibitor"/>
    <property type="match status" value="1"/>
</dbReference>
<evidence type="ECO:0000256" key="3">
    <source>
        <dbReference type="ARBA" id="ARBA00022614"/>
    </source>
</evidence>
<comment type="caution">
    <text evidence="12">The sequence shown here is derived from an EMBL/GenBank/DDBJ whole genome shotgun (WGS) entry which is preliminary data.</text>
</comment>
<keyword evidence="9" id="KW-0675">Receptor</keyword>
<keyword evidence="4 11" id="KW-0812">Transmembrane</keyword>
<keyword evidence="3" id="KW-0433">Leucine-rich repeat</keyword>
<evidence type="ECO:0000256" key="7">
    <source>
        <dbReference type="ARBA" id="ARBA00022989"/>
    </source>
</evidence>
<comment type="subcellular location">
    <subcellularLocation>
        <location evidence="1">Membrane</location>
        <topology evidence="1">Single-pass type I membrane protein</topology>
    </subcellularLocation>
</comment>
<accession>A0A978VC38</accession>
<evidence type="ECO:0000256" key="8">
    <source>
        <dbReference type="ARBA" id="ARBA00023136"/>
    </source>
</evidence>
<evidence type="ECO:0000256" key="1">
    <source>
        <dbReference type="ARBA" id="ARBA00004479"/>
    </source>
</evidence>
<protein>
    <recommendedName>
        <fullName evidence="14">Receptor-like protein EIX2</fullName>
    </recommendedName>
</protein>
<evidence type="ECO:0000256" key="11">
    <source>
        <dbReference type="SAM" id="Phobius"/>
    </source>
</evidence>
<keyword evidence="8 11" id="KW-0472">Membrane</keyword>
<dbReference type="InterPro" id="IPR032675">
    <property type="entry name" value="LRR_dom_sf"/>
</dbReference>
<dbReference type="SUPFAM" id="SSF52058">
    <property type="entry name" value="L domain-like"/>
    <property type="match status" value="1"/>
</dbReference>
<evidence type="ECO:0000256" key="6">
    <source>
        <dbReference type="ARBA" id="ARBA00022737"/>
    </source>
</evidence>
<dbReference type="PANTHER" id="PTHR48063">
    <property type="entry name" value="LRR RECEPTOR-LIKE KINASE"/>
    <property type="match status" value="1"/>
</dbReference>
<dbReference type="Pfam" id="PF13855">
    <property type="entry name" value="LRR_8"/>
    <property type="match status" value="1"/>
</dbReference>
<reference evidence="12" key="1">
    <citation type="journal article" date="2021" name="Front. Plant Sci.">
        <title>Chromosome-Scale Genome Assembly for Chinese Sour Jujube and Insights Into Its Genome Evolution and Domestication Signature.</title>
        <authorList>
            <person name="Shen L.-Y."/>
            <person name="Luo H."/>
            <person name="Wang X.-L."/>
            <person name="Wang X.-M."/>
            <person name="Qiu X.-J."/>
            <person name="Liu H."/>
            <person name="Zhou S.-S."/>
            <person name="Jia K.-H."/>
            <person name="Nie S."/>
            <person name="Bao Y.-T."/>
            <person name="Zhang R.-G."/>
            <person name="Yun Q.-Z."/>
            <person name="Chai Y.-H."/>
            <person name="Lu J.-Y."/>
            <person name="Li Y."/>
            <person name="Zhao S.-W."/>
            <person name="Mao J.-F."/>
            <person name="Jia S.-G."/>
            <person name="Mao Y.-M."/>
        </authorList>
    </citation>
    <scope>NUCLEOTIDE SEQUENCE</scope>
    <source>
        <strain evidence="12">AT0</strain>
        <tissue evidence="12">Leaf</tissue>
    </source>
</reference>
<keyword evidence="10" id="KW-0325">Glycoprotein</keyword>
<evidence type="ECO:0000256" key="4">
    <source>
        <dbReference type="ARBA" id="ARBA00022692"/>
    </source>
</evidence>
<evidence type="ECO:0000256" key="2">
    <source>
        <dbReference type="ARBA" id="ARBA00022553"/>
    </source>
</evidence>
<name>A0A978VC38_ZIZJJ</name>
<proteinExistence type="predicted"/>
<keyword evidence="5" id="KW-0732">Signal</keyword>
<organism evidence="12 13">
    <name type="scientific">Ziziphus jujuba var. spinosa</name>
    <dbReference type="NCBI Taxonomy" id="714518"/>
    <lineage>
        <taxon>Eukaryota</taxon>
        <taxon>Viridiplantae</taxon>
        <taxon>Streptophyta</taxon>
        <taxon>Embryophyta</taxon>
        <taxon>Tracheophyta</taxon>
        <taxon>Spermatophyta</taxon>
        <taxon>Magnoliopsida</taxon>
        <taxon>eudicotyledons</taxon>
        <taxon>Gunneridae</taxon>
        <taxon>Pentapetalae</taxon>
        <taxon>rosids</taxon>
        <taxon>fabids</taxon>
        <taxon>Rosales</taxon>
        <taxon>Rhamnaceae</taxon>
        <taxon>Paliureae</taxon>
        <taxon>Ziziphus</taxon>
    </lineage>
</organism>
<keyword evidence="6" id="KW-0677">Repeat</keyword>
<dbReference type="FunFam" id="3.80.10.10:FF:000722">
    <property type="entry name" value="Leucine-rich repeat receptor-like protein kinase"/>
    <property type="match status" value="1"/>
</dbReference>
<evidence type="ECO:0000256" key="5">
    <source>
        <dbReference type="ARBA" id="ARBA00022729"/>
    </source>
</evidence>
<dbReference type="GO" id="GO:0016020">
    <property type="term" value="C:membrane"/>
    <property type="evidence" value="ECO:0007669"/>
    <property type="project" value="UniProtKB-SubCell"/>
</dbReference>